<dbReference type="EMBL" id="AVOT02104715">
    <property type="protein sequence ID" value="MBW0579286.1"/>
    <property type="molecule type" value="Genomic_DNA"/>
</dbReference>
<dbReference type="AlphaFoldDB" id="A0A9Q3KEX2"/>
<reference evidence="1" key="1">
    <citation type="submission" date="2021-03" db="EMBL/GenBank/DDBJ databases">
        <title>Draft genome sequence of rust myrtle Austropuccinia psidii MF-1, a brazilian biotype.</title>
        <authorList>
            <person name="Quecine M.C."/>
            <person name="Pachon D.M.R."/>
            <person name="Bonatelli M.L."/>
            <person name="Correr F.H."/>
            <person name="Franceschini L.M."/>
            <person name="Leite T.F."/>
            <person name="Margarido G.R.A."/>
            <person name="Almeida C.A."/>
            <person name="Ferrarezi J.A."/>
            <person name="Labate C.A."/>
        </authorList>
    </citation>
    <scope>NUCLEOTIDE SEQUENCE</scope>
    <source>
        <strain evidence="1">MF-1</strain>
    </source>
</reference>
<evidence type="ECO:0000313" key="1">
    <source>
        <dbReference type="EMBL" id="MBW0579286.1"/>
    </source>
</evidence>
<evidence type="ECO:0000313" key="2">
    <source>
        <dbReference type="Proteomes" id="UP000765509"/>
    </source>
</evidence>
<dbReference type="Proteomes" id="UP000765509">
    <property type="component" value="Unassembled WGS sequence"/>
</dbReference>
<comment type="caution">
    <text evidence="1">The sequence shown here is derived from an EMBL/GenBank/DDBJ whole genome shotgun (WGS) entry which is preliminary data.</text>
</comment>
<sequence>MTDTLTPTNPTFVPTLLRCGRSRAALNNPFIAQTKNADGKEAIVDKEYNPHQLCTIISQAINAITPEMKLKVDSSNFSNLEDNIEMLFDDFLDNPEYLLTSIGQMTYDEKLCQSILNHSVSDTICKSIICICPCSAIDNHLKAQYHIFTCASQVISCTNLL</sequence>
<gene>
    <name evidence="1" type="ORF">O181_119001</name>
</gene>
<name>A0A9Q3KEX2_9BASI</name>
<organism evidence="1 2">
    <name type="scientific">Austropuccinia psidii MF-1</name>
    <dbReference type="NCBI Taxonomy" id="1389203"/>
    <lineage>
        <taxon>Eukaryota</taxon>
        <taxon>Fungi</taxon>
        <taxon>Dikarya</taxon>
        <taxon>Basidiomycota</taxon>
        <taxon>Pucciniomycotina</taxon>
        <taxon>Pucciniomycetes</taxon>
        <taxon>Pucciniales</taxon>
        <taxon>Sphaerophragmiaceae</taxon>
        <taxon>Austropuccinia</taxon>
    </lineage>
</organism>
<proteinExistence type="predicted"/>
<protein>
    <submittedName>
        <fullName evidence="1">Uncharacterized protein</fullName>
    </submittedName>
</protein>
<keyword evidence="2" id="KW-1185">Reference proteome</keyword>
<accession>A0A9Q3KEX2</accession>